<dbReference type="Proteomes" id="UP000237749">
    <property type="component" value="Unassembled WGS sequence"/>
</dbReference>
<reference evidence="1 2" key="1">
    <citation type="submission" date="2018-02" db="EMBL/GenBank/DDBJ databases">
        <title>Genomic Encyclopedia of Archaeal and Bacterial Type Strains, Phase II (KMG-II): from individual species to whole genera.</title>
        <authorList>
            <person name="Goeker M."/>
        </authorList>
    </citation>
    <scope>NUCLEOTIDE SEQUENCE [LARGE SCALE GENOMIC DNA]</scope>
    <source>
        <strain evidence="1 2">DSM 3808</strain>
    </source>
</reference>
<keyword evidence="2" id="KW-1185">Reference proteome</keyword>
<dbReference type="AlphaFoldDB" id="A0A2S6HQW2"/>
<sequence length="44" mass="5173">MQKQWKRLLNNDAAKRNPERIITRTVYIMVEIEGIQTVAGKEET</sequence>
<evidence type="ECO:0000313" key="2">
    <source>
        <dbReference type="Proteomes" id="UP000237749"/>
    </source>
</evidence>
<name>A0A2S6HQW2_9FIRM</name>
<proteinExistence type="predicted"/>
<evidence type="ECO:0000313" key="1">
    <source>
        <dbReference type="EMBL" id="PPK79991.1"/>
    </source>
</evidence>
<protein>
    <submittedName>
        <fullName evidence="1">Uncharacterized protein</fullName>
    </submittedName>
</protein>
<organism evidence="1 2">
    <name type="scientific">Lacrimispora xylanisolvens</name>
    <dbReference type="NCBI Taxonomy" id="384636"/>
    <lineage>
        <taxon>Bacteria</taxon>
        <taxon>Bacillati</taxon>
        <taxon>Bacillota</taxon>
        <taxon>Clostridia</taxon>
        <taxon>Lachnospirales</taxon>
        <taxon>Lachnospiraceae</taxon>
        <taxon>Lacrimispora</taxon>
    </lineage>
</organism>
<dbReference type="EMBL" id="PTJA01000008">
    <property type="protein sequence ID" value="PPK79991.1"/>
    <property type="molecule type" value="Genomic_DNA"/>
</dbReference>
<comment type="caution">
    <text evidence="1">The sequence shown here is derived from an EMBL/GenBank/DDBJ whole genome shotgun (WGS) entry which is preliminary data.</text>
</comment>
<accession>A0A2S6HQW2</accession>
<gene>
    <name evidence="1" type="ORF">BXY41_108216</name>
</gene>